<dbReference type="Proteomes" id="UP000038487">
    <property type="component" value="Unassembled WGS sequence"/>
</dbReference>
<name>A0AB33TCP6_9MYCO</name>
<organism evidence="1 2">
    <name type="scientific">Mycobacteroides abscessus</name>
    <dbReference type="NCBI Taxonomy" id="36809"/>
    <lineage>
        <taxon>Bacteria</taxon>
        <taxon>Bacillati</taxon>
        <taxon>Actinomycetota</taxon>
        <taxon>Actinomycetes</taxon>
        <taxon>Mycobacteriales</taxon>
        <taxon>Mycobacteriaceae</taxon>
        <taxon>Mycobacteroides</taxon>
    </lineage>
</organism>
<sequence>MNETLTAQQLASFEDSLNNYAGDGELPTIRTDYSGRAMYGRECLAVVLDDSSFTPAVTAELAYVLADTDDDVAELVDRIWSLPTYTDNMGHRTVIYWPNIKAPNTAGED</sequence>
<reference evidence="1 2" key="1">
    <citation type="submission" date="2015-03" db="EMBL/GenBank/DDBJ databases">
        <authorList>
            <consortium name="Pathogen Informatics"/>
            <person name="Murphy D."/>
        </authorList>
    </citation>
    <scope>NUCLEOTIDE SEQUENCE [LARGE SCALE GENOMIC DNA]</scope>
    <source>
        <strain evidence="1 2">PAP036</strain>
    </source>
</reference>
<accession>A0AB33TCP6</accession>
<protein>
    <submittedName>
        <fullName evidence="1">Uncharacterized protein</fullName>
    </submittedName>
</protein>
<evidence type="ECO:0000313" key="2">
    <source>
        <dbReference type="Proteomes" id="UP000038487"/>
    </source>
</evidence>
<dbReference type="RefSeq" id="WP_052536722.1">
    <property type="nucleotide sequence ID" value="NZ_CSUW01000016.1"/>
</dbReference>
<evidence type="ECO:0000313" key="1">
    <source>
        <dbReference type="EMBL" id="CPT67019.1"/>
    </source>
</evidence>
<dbReference type="EMBL" id="CSUW01000016">
    <property type="protein sequence ID" value="CPT67019.1"/>
    <property type="molecule type" value="Genomic_DNA"/>
</dbReference>
<comment type="caution">
    <text evidence="1">The sequence shown here is derived from an EMBL/GenBank/DDBJ whole genome shotgun (WGS) entry which is preliminary data.</text>
</comment>
<proteinExistence type="predicted"/>
<dbReference type="AlphaFoldDB" id="A0AB33TCP6"/>
<gene>
    <name evidence="1" type="ORF">ERS075527_05098</name>
</gene>